<evidence type="ECO:0000313" key="2">
    <source>
        <dbReference type="Proteomes" id="UP000324800"/>
    </source>
</evidence>
<accession>A0A5J4WDX0</accession>
<protein>
    <submittedName>
        <fullName evidence="1">Uncharacterized protein</fullName>
    </submittedName>
</protein>
<dbReference type="Proteomes" id="UP000324800">
    <property type="component" value="Unassembled WGS sequence"/>
</dbReference>
<gene>
    <name evidence="1" type="ORF">EZS28_011386</name>
</gene>
<comment type="caution">
    <text evidence="1">The sequence shown here is derived from an EMBL/GenBank/DDBJ whole genome shotgun (WGS) entry which is preliminary data.</text>
</comment>
<proteinExistence type="predicted"/>
<sequence length="190" mass="21377">MSILEKVKNKNSQQQKIQTPLKLKANEDVIQPLLEMIVAAQHYAEGQETRFWIEFSTACGRSNQFAICKDSTKLWDTSIYAREHAIICSNSLSDLCINNSVSISPFESIVAGNAIVGNLQTSHQLFQYACMRLNNCFLQHYFNIFLIVLSDQCPEFNEVIGGKNEVIAKLAFGDGAPYNVDDKLLNFKFG</sequence>
<reference evidence="1 2" key="1">
    <citation type="submission" date="2019-03" db="EMBL/GenBank/DDBJ databases">
        <title>Single cell metagenomics reveals metabolic interactions within the superorganism composed of flagellate Streblomastix strix and complex community of Bacteroidetes bacteria on its surface.</title>
        <authorList>
            <person name="Treitli S.C."/>
            <person name="Kolisko M."/>
            <person name="Husnik F."/>
            <person name="Keeling P."/>
            <person name="Hampl V."/>
        </authorList>
    </citation>
    <scope>NUCLEOTIDE SEQUENCE [LARGE SCALE GENOMIC DNA]</scope>
    <source>
        <strain evidence="1">ST1C</strain>
    </source>
</reference>
<evidence type="ECO:0000313" key="1">
    <source>
        <dbReference type="EMBL" id="KAA6393090.1"/>
    </source>
</evidence>
<dbReference type="AlphaFoldDB" id="A0A5J4WDX0"/>
<organism evidence="1 2">
    <name type="scientific">Streblomastix strix</name>
    <dbReference type="NCBI Taxonomy" id="222440"/>
    <lineage>
        <taxon>Eukaryota</taxon>
        <taxon>Metamonada</taxon>
        <taxon>Preaxostyla</taxon>
        <taxon>Oxymonadida</taxon>
        <taxon>Streblomastigidae</taxon>
        <taxon>Streblomastix</taxon>
    </lineage>
</organism>
<dbReference type="EMBL" id="SNRW01002343">
    <property type="protein sequence ID" value="KAA6393090.1"/>
    <property type="molecule type" value="Genomic_DNA"/>
</dbReference>
<name>A0A5J4WDX0_9EUKA</name>